<feature type="region of interest" description="Disordered" evidence="1">
    <location>
        <begin position="238"/>
        <end position="260"/>
    </location>
</feature>
<dbReference type="SUPFAM" id="SSF52833">
    <property type="entry name" value="Thioredoxin-like"/>
    <property type="match status" value="1"/>
</dbReference>
<dbReference type="InterPro" id="IPR036282">
    <property type="entry name" value="Glutathione-S-Trfase_C_sf"/>
</dbReference>
<organism evidence="4 5">
    <name type="scientific">Tothia fuscella</name>
    <dbReference type="NCBI Taxonomy" id="1048955"/>
    <lineage>
        <taxon>Eukaryota</taxon>
        <taxon>Fungi</taxon>
        <taxon>Dikarya</taxon>
        <taxon>Ascomycota</taxon>
        <taxon>Pezizomycotina</taxon>
        <taxon>Dothideomycetes</taxon>
        <taxon>Pleosporomycetidae</taxon>
        <taxon>Venturiales</taxon>
        <taxon>Cylindrosympodiaceae</taxon>
        <taxon>Tothia</taxon>
    </lineage>
</organism>
<dbReference type="EMBL" id="MU007009">
    <property type="protein sequence ID" value="KAF2437117.1"/>
    <property type="molecule type" value="Genomic_DNA"/>
</dbReference>
<feature type="domain" description="GST C-terminal" evidence="3">
    <location>
        <begin position="107"/>
        <end position="251"/>
    </location>
</feature>
<evidence type="ECO:0008006" key="6">
    <source>
        <dbReference type="Google" id="ProtNLM"/>
    </source>
</evidence>
<protein>
    <recommendedName>
        <fullName evidence="6">GST N-terminal domain-containing protein</fullName>
    </recommendedName>
</protein>
<dbReference type="PROSITE" id="PS50404">
    <property type="entry name" value="GST_NTER"/>
    <property type="match status" value="1"/>
</dbReference>
<evidence type="ECO:0000313" key="4">
    <source>
        <dbReference type="EMBL" id="KAF2437117.1"/>
    </source>
</evidence>
<sequence>MANLPLVIAPMKLIYHPLSPYSRKAYMAALEYGLADTITLQKVVVCPTHYPGWSDNVPDLVAAGNPLAKIPTLVIQHLENGDIPIFDSRVICGFLRDISGDKSGSSGYLEQAREGTLLSIADGILDAQILITYELRIRAEKGLLMPEWLEGQKTKQRRGLDALERHLEGKNVLLKQRKQDEPATIAEITVAAMVGCIIGGAKDLEWSVGRPKLAAWFEVWKQRESFTKTRATIDWKTGEKIGLGPNPSRKFDPKAENVKL</sequence>
<gene>
    <name evidence="4" type="ORF">EJ08DRAFT_644644</name>
</gene>
<evidence type="ECO:0000259" key="2">
    <source>
        <dbReference type="PROSITE" id="PS50404"/>
    </source>
</evidence>
<keyword evidence="5" id="KW-1185">Reference proteome</keyword>
<proteinExistence type="predicted"/>
<dbReference type="Gene3D" id="1.20.1050.10">
    <property type="match status" value="1"/>
</dbReference>
<comment type="caution">
    <text evidence="4">The sequence shown here is derived from an EMBL/GenBank/DDBJ whole genome shotgun (WGS) entry which is preliminary data.</text>
</comment>
<accession>A0A9P4P4F0</accession>
<dbReference type="PROSITE" id="PS50405">
    <property type="entry name" value="GST_CTER"/>
    <property type="match status" value="1"/>
</dbReference>
<dbReference type="SUPFAM" id="SSF47616">
    <property type="entry name" value="GST C-terminal domain-like"/>
    <property type="match status" value="1"/>
</dbReference>
<feature type="compositionally biased region" description="Basic and acidic residues" evidence="1">
    <location>
        <begin position="249"/>
        <end position="260"/>
    </location>
</feature>
<dbReference type="OrthoDB" id="202840at2759"/>
<reference evidence="4" key="1">
    <citation type="journal article" date="2020" name="Stud. Mycol.">
        <title>101 Dothideomycetes genomes: a test case for predicting lifestyles and emergence of pathogens.</title>
        <authorList>
            <person name="Haridas S."/>
            <person name="Albert R."/>
            <person name="Binder M."/>
            <person name="Bloem J."/>
            <person name="Labutti K."/>
            <person name="Salamov A."/>
            <person name="Andreopoulos B."/>
            <person name="Baker S."/>
            <person name="Barry K."/>
            <person name="Bills G."/>
            <person name="Bluhm B."/>
            <person name="Cannon C."/>
            <person name="Castanera R."/>
            <person name="Culley D."/>
            <person name="Daum C."/>
            <person name="Ezra D."/>
            <person name="Gonzalez J."/>
            <person name="Henrissat B."/>
            <person name="Kuo A."/>
            <person name="Liang C."/>
            <person name="Lipzen A."/>
            <person name="Lutzoni F."/>
            <person name="Magnuson J."/>
            <person name="Mondo S."/>
            <person name="Nolan M."/>
            <person name="Ohm R."/>
            <person name="Pangilinan J."/>
            <person name="Park H.-J."/>
            <person name="Ramirez L."/>
            <person name="Alfaro M."/>
            <person name="Sun H."/>
            <person name="Tritt A."/>
            <person name="Yoshinaga Y."/>
            <person name="Zwiers L.-H."/>
            <person name="Turgeon B."/>
            <person name="Goodwin S."/>
            <person name="Spatafora J."/>
            <person name="Crous P."/>
            <person name="Grigoriev I."/>
        </authorList>
    </citation>
    <scope>NUCLEOTIDE SEQUENCE</scope>
    <source>
        <strain evidence="4">CBS 130266</strain>
    </source>
</reference>
<evidence type="ECO:0000259" key="3">
    <source>
        <dbReference type="PROSITE" id="PS50405"/>
    </source>
</evidence>
<dbReference type="Gene3D" id="3.40.30.10">
    <property type="entry name" value="Glutaredoxin"/>
    <property type="match status" value="1"/>
</dbReference>
<evidence type="ECO:0000313" key="5">
    <source>
        <dbReference type="Proteomes" id="UP000800235"/>
    </source>
</evidence>
<dbReference type="InterPro" id="IPR036249">
    <property type="entry name" value="Thioredoxin-like_sf"/>
</dbReference>
<dbReference type="AlphaFoldDB" id="A0A9P4P4F0"/>
<dbReference type="Proteomes" id="UP000800235">
    <property type="component" value="Unassembled WGS sequence"/>
</dbReference>
<evidence type="ECO:0000256" key="1">
    <source>
        <dbReference type="SAM" id="MobiDB-lite"/>
    </source>
</evidence>
<dbReference type="InterPro" id="IPR010987">
    <property type="entry name" value="Glutathione-S-Trfase_C-like"/>
</dbReference>
<name>A0A9P4P4F0_9PEZI</name>
<dbReference type="Pfam" id="PF13409">
    <property type="entry name" value="GST_N_2"/>
    <property type="match status" value="1"/>
</dbReference>
<feature type="domain" description="GST N-terminal" evidence="2">
    <location>
        <begin position="9"/>
        <end position="103"/>
    </location>
</feature>
<dbReference type="InterPro" id="IPR004045">
    <property type="entry name" value="Glutathione_S-Trfase_N"/>
</dbReference>